<feature type="region of interest" description="Disordered" evidence="11">
    <location>
        <begin position="1"/>
        <end position="24"/>
    </location>
</feature>
<gene>
    <name evidence="12" type="ORF">OBRU01_05148</name>
</gene>
<dbReference type="PANTHER" id="PTHR22760">
    <property type="entry name" value="GLYCOSYLTRANSFERASE"/>
    <property type="match status" value="1"/>
</dbReference>
<evidence type="ECO:0000256" key="3">
    <source>
        <dbReference type="ARBA" id="ARBA00007063"/>
    </source>
</evidence>
<dbReference type="EC" id="2.4.1.-" evidence="10"/>
<evidence type="ECO:0000256" key="7">
    <source>
        <dbReference type="ARBA" id="ARBA00022824"/>
    </source>
</evidence>
<feature type="transmembrane region" description="Helical" evidence="10">
    <location>
        <begin position="263"/>
        <end position="282"/>
    </location>
</feature>
<proteinExistence type="inferred from homology"/>
<evidence type="ECO:0000313" key="13">
    <source>
        <dbReference type="Proteomes" id="UP000037510"/>
    </source>
</evidence>
<comment type="similarity">
    <text evidence="3 10">Belongs to the glycosyltransferase 22 family.</text>
</comment>
<evidence type="ECO:0000256" key="9">
    <source>
        <dbReference type="ARBA" id="ARBA00023136"/>
    </source>
</evidence>
<evidence type="ECO:0000256" key="5">
    <source>
        <dbReference type="ARBA" id="ARBA00022679"/>
    </source>
</evidence>
<comment type="pathway">
    <text evidence="2">Protein modification; protein glycosylation.</text>
</comment>
<dbReference type="GO" id="GO:0000026">
    <property type="term" value="F:alpha-1,2-mannosyltransferase activity"/>
    <property type="evidence" value="ECO:0007669"/>
    <property type="project" value="TreeGrafter"/>
</dbReference>
<evidence type="ECO:0000256" key="4">
    <source>
        <dbReference type="ARBA" id="ARBA00022676"/>
    </source>
</evidence>
<evidence type="ECO:0000256" key="2">
    <source>
        <dbReference type="ARBA" id="ARBA00004922"/>
    </source>
</evidence>
<accession>A0A0L7LNM4</accession>
<feature type="transmembrane region" description="Helical" evidence="10">
    <location>
        <begin position="143"/>
        <end position="161"/>
    </location>
</feature>
<dbReference type="Proteomes" id="UP000037510">
    <property type="component" value="Unassembled WGS sequence"/>
</dbReference>
<evidence type="ECO:0000313" key="12">
    <source>
        <dbReference type="EMBL" id="KOB76959.1"/>
    </source>
</evidence>
<evidence type="ECO:0000256" key="1">
    <source>
        <dbReference type="ARBA" id="ARBA00004477"/>
    </source>
</evidence>
<keyword evidence="13" id="KW-1185">Reference proteome</keyword>
<evidence type="ECO:0000256" key="11">
    <source>
        <dbReference type="SAM" id="MobiDB-lite"/>
    </source>
</evidence>
<evidence type="ECO:0000256" key="8">
    <source>
        <dbReference type="ARBA" id="ARBA00022989"/>
    </source>
</evidence>
<keyword evidence="7 10" id="KW-0256">Endoplasmic reticulum</keyword>
<dbReference type="STRING" id="104452.A0A0L7LNM4"/>
<comment type="subcellular location">
    <subcellularLocation>
        <location evidence="1 10">Endoplasmic reticulum membrane</location>
        <topology evidence="1 10">Multi-pass membrane protein</topology>
    </subcellularLocation>
</comment>
<dbReference type="GO" id="GO:0005789">
    <property type="term" value="C:endoplasmic reticulum membrane"/>
    <property type="evidence" value="ECO:0007669"/>
    <property type="project" value="UniProtKB-SubCell"/>
</dbReference>
<organism evidence="12 13">
    <name type="scientific">Operophtera brumata</name>
    <name type="common">Winter moth</name>
    <name type="synonym">Phalaena brumata</name>
    <dbReference type="NCBI Taxonomy" id="104452"/>
    <lineage>
        <taxon>Eukaryota</taxon>
        <taxon>Metazoa</taxon>
        <taxon>Ecdysozoa</taxon>
        <taxon>Arthropoda</taxon>
        <taxon>Hexapoda</taxon>
        <taxon>Insecta</taxon>
        <taxon>Pterygota</taxon>
        <taxon>Neoptera</taxon>
        <taxon>Endopterygota</taxon>
        <taxon>Lepidoptera</taxon>
        <taxon>Glossata</taxon>
        <taxon>Ditrysia</taxon>
        <taxon>Geometroidea</taxon>
        <taxon>Geometridae</taxon>
        <taxon>Larentiinae</taxon>
        <taxon>Operophtera</taxon>
    </lineage>
</organism>
<comment type="caution">
    <text evidence="12">The sequence shown here is derived from an EMBL/GenBank/DDBJ whole genome shotgun (WGS) entry which is preliminary data.</text>
</comment>
<feature type="transmembrane region" description="Helical" evidence="10">
    <location>
        <begin position="109"/>
        <end position="131"/>
    </location>
</feature>
<sequence length="354" mass="40319">MALTSRQRSIHNKNNSKRASFSKGKRKASEGDIIVTSAPSDLRKIAYPGGAVALGLLLTARLAAAYWGQIADCDETYNYWEPLHYLVYGSGLQTWEYSPVYAIRSYASLWLFAIPAKLLSCFMEPVSVFYALRAILARQYTDFLKYAGVCLFTMLLPVVIIDSWHYGRLVIAPVNIVTYNILTDHGPDLYGVEPWTYYFVNGPLALYMCYRAAPRSIARADFCSPYWFDLLPLVLWLIVFMKMVYTFGYEILKVPFAGMKVHYLSYTMPLMVLFTLVAGVVGDDRTYLKPSRCHYLVDSDIGNPSTLEPPYYKDTSVWEIVSALPILNPEKSHKLFRGFYVPVFSERDNVFGRS</sequence>
<dbReference type="UniPathway" id="UPA00378"/>
<feature type="transmembrane region" description="Helical" evidence="10">
    <location>
        <begin position="195"/>
        <end position="213"/>
    </location>
</feature>
<keyword evidence="5" id="KW-0808">Transferase</keyword>
<keyword evidence="8 10" id="KW-1133">Transmembrane helix</keyword>
<name>A0A0L7LNM4_OPEBR</name>
<dbReference type="InterPro" id="IPR005599">
    <property type="entry name" value="GPI_mannosylTrfase"/>
</dbReference>
<reference evidence="12 13" key="1">
    <citation type="journal article" date="2015" name="Genome Biol. Evol.">
        <title>The genome of winter moth (Operophtera brumata) provides a genomic perspective on sexual dimorphism and phenology.</title>
        <authorList>
            <person name="Derks M.F."/>
            <person name="Smit S."/>
            <person name="Salis L."/>
            <person name="Schijlen E."/>
            <person name="Bossers A."/>
            <person name="Mateman C."/>
            <person name="Pijl A.S."/>
            <person name="de Ridder D."/>
            <person name="Groenen M.A."/>
            <person name="Visser M.E."/>
            <person name="Megens H.J."/>
        </authorList>
    </citation>
    <scope>NUCLEOTIDE SEQUENCE [LARGE SCALE GENOMIC DNA]</scope>
    <source>
        <strain evidence="12">WM2013NL</strain>
        <tissue evidence="12">Head and thorax</tissue>
    </source>
</reference>
<dbReference type="GO" id="GO:0006487">
    <property type="term" value="P:protein N-linked glycosylation"/>
    <property type="evidence" value="ECO:0007669"/>
    <property type="project" value="TreeGrafter"/>
</dbReference>
<dbReference type="AlphaFoldDB" id="A0A0L7LNM4"/>
<feature type="transmembrane region" description="Helical" evidence="10">
    <location>
        <begin position="45"/>
        <end position="67"/>
    </location>
</feature>
<keyword evidence="9 10" id="KW-0472">Membrane</keyword>
<dbReference type="EMBL" id="JTDY01000486">
    <property type="protein sequence ID" value="KOB76959.1"/>
    <property type="molecule type" value="Genomic_DNA"/>
</dbReference>
<protein>
    <recommendedName>
        <fullName evidence="10">Mannosyltransferase</fullName>
        <ecNumber evidence="10">2.4.1.-</ecNumber>
    </recommendedName>
</protein>
<evidence type="ECO:0000256" key="10">
    <source>
        <dbReference type="RuleBase" id="RU363075"/>
    </source>
</evidence>
<feature type="transmembrane region" description="Helical" evidence="10">
    <location>
        <begin position="225"/>
        <end position="243"/>
    </location>
</feature>
<keyword evidence="6 10" id="KW-0812">Transmembrane</keyword>
<keyword evidence="4 10" id="KW-0328">Glycosyltransferase</keyword>
<dbReference type="Pfam" id="PF03901">
    <property type="entry name" value="Glyco_transf_22"/>
    <property type="match status" value="1"/>
</dbReference>
<dbReference type="PANTHER" id="PTHR22760:SF2">
    <property type="entry name" value="ALPHA-1,2-MANNOSYLTRANSFERASE ALG9"/>
    <property type="match status" value="1"/>
</dbReference>
<evidence type="ECO:0000256" key="6">
    <source>
        <dbReference type="ARBA" id="ARBA00022692"/>
    </source>
</evidence>